<feature type="region of interest" description="Disordered" evidence="7">
    <location>
        <begin position="151"/>
        <end position="200"/>
    </location>
</feature>
<organism evidence="8 9">
    <name type="scientific">Acanthamoeba castellanii (strain ATCC 30010 / Neff)</name>
    <dbReference type="NCBI Taxonomy" id="1257118"/>
    <lineage>
        <taxon>Eukaryota</taxon>
        <taxon>Amoebozoa</taxon>
        <taxon>Discosea</taxon>
        <taxon>Longamoebia</taxon>
        <taxon>Centramoebida</taxon>
        <taxon>Acanthamoebidae</taxon>
        <taxon>Acanthamoeba</taxon>
    </lineage>
</organism>
<keyword evidence="4" id="KW-0378">Hydrolase</keyword>
<evidence type="ECO:0000313" key="8">
    <source>
        <dbReference type="EMBL" id="ELR25516.1"/>
    </source>
</evidence>
<dbReference type="PANTHER" id="PTHR15910">
    <property type="entry name" value="ARCHAEMETZINCIN"/>
    <property type="match status" value="1"/>
</dbReference>
<evidence type="ECO:0000256" key="7">
    <source>
        <dbReference type="SAM" id="MobiDB-lite"/>
    </source>
</evidence>
<dbReference type="InterPro" id="IPR024079">
    <property type="entry name" value="MetalloPept_cat_dom_sf"/>
</dbReference>
<proteinExistence type="predicted"/>
<evidence type="ECO:0000313" key="9">
    <source>
        <dbReference type="Proteomes" id="UP000011083"/>
    </source>
</evidence>
<dbReference type="KEGG" id="acan:ACA1_296030"/>
<protein>
    <submittedName>
        <fullName evidence="8">Archeobacterial metalloproteinaselike 2, putative</fullName>
    </submittedName>
</protein>
<dbReference type="InterPro" id="IPR012962">
    <property type="entry name" value="Pept_M54_archaemetzincn"/>
</dbReference>
<name>L8HM98_ACACF</name>
<keyword evidence="5" id="KW-0862">Zinc</keyword>
<dbReference type="Proteomes" id="UP000011083">
    <property type="component" value="Unassembled WGS sequence"/>
</dbReference>
<keyword evidence="2" id="KW-0645">Protease</keyword>
<dbReference type="VEuPathDB" id="AmoebaDB:ACA1_296030"/>
<evidence type="ECO:0000256" key="5">
    <source>
        <dbReference type="ARBA" id="ARBA00022833"/>
    </source>
</evidence>
<evidence type="ECO:0000256" key="1">
    <source>
        <dbReference type="ARBA" id="ARBA00001947"/>
    </source>
</evidence>
<dbReference type="GeneID" id="14926575"/>
<keyword evidence="9" id="KW-1185">Reference proteome</keyword>
<dbReference type="EMBL" id="KB007805">
    <property type="protein sequence ID" value="ELR25516.1"/>
    <property type="molecule type" value="Genomic_DNA"/>
</dbReference>
<evidence type="ECO:0000256" key="4">
    <source>
        <dbReference type="ARBA" id="ARBA00022801"/>
    </source>
</evidence>
<dbReference type="PANTHER" id="PTHR15910:SF1">
    <property type="entry name" value="ARCHAEMETZINCIN-2"/>
    <property type="match status" value="1"/>
</dbReference>
<reference evidence="8 9" key="1">
    <citation type="journal article" date="2013" name="Genome Biol.">
        <title>Genome of Acanthamoeba castellanii highlights extensive lateral gene transfer and early evolution of tyrosine kinase signaling.</title>
        <authorList>
            <person name="Clarke M."/>
            <person name="Lohan A.J."/>
            <person name="Liu B."/>
            <person name="Lagkouvardos I."/>
            <person name="Roy S."/>
            <person name="Zafar N."/>
            <person name="Bertelli C."/>
            <person name="Schilde C."/>
            <person name="Kianianmomeni A."/>
            <person name="Burglin T.R."/>
            <person name="Frech C."/>
            <person name="Turcotte B."/>
            <person name="Kopec K.O."/>
            <person name="Synnott J.M."/>
            <person name="Choo C."/>
            <person name="Paponov I."/>
            <person name="Finkler A."/>
            <person name="Soon Heng Tan C."/>
            <person name="Hutchins A.P."/>
            <person name="Weinmeier T."/>
            <person name="Rattei T."/>
            <person name="Chu J.S."/>
            <person name="Gimenez G."/>
            <person name="Irimia M."/>
            <person name="Rigden D.J."/>
            <person name="Fitzpatrick D.A."/>
            <person name="Lorenzo-Morales J."/>
            <person name="Bateman A."/>
            <person name="Chiu C.H."/>
            <person name="Tang P."/>
            <person name="Hegemann P."/>
            <person name="Fromm H."/>
            <person name="Raoult D."/>
            <person name="Greub G."/>
            <person name="Miranda-Saavedra D."/>
            <person name="Chen N."/>
            <person name="Nash P."/>
            <person name="Ginger M.L."/>
            <person name="Horn M."/>
            <person name="Schaap P."/>
            <person name="Caler L."/>
            <person name="Loftus B."/>
        </authorList>
    </citation>
    <scope>NUCLEOTIDE SEQUENCE [LARGE SCALE GENOMIC DNA]</scope>
    <source>
        <strain evidence="8 9">Neff</strain>
    </source>
</reference>
<dbReference type="Gene3D" id="3.40.390.10">
    <property type="entry name" value="Collagenase (Catalytic Domain)"/>
    <property type="match status" value="1"/>
</dbReference>
<dbReference type="OrthoDB" id="10251524at2759"/>
<evidence type="ECO:0000256" key="2">
    <source>
        <dbReference type="ARBA" id="ARBA00022670"/>
    </source>
</evidence>
<dbReference type="GO" id="GO:0006508">
    <property type="term" value="P:proteolysis"/>
    <property type="evidence" value="ECO:0007669"/>
    <property type="project" value="UniProtKB-KW"/>
</dbReference>
<dbReference type="AlphaFoldDB" id="L8HM98"/>
<evidence type="ECO:0000256" key="3">
    <source>
        <dbReference type="ARBA" id="ARBA00022723"/>
    </source>
</evidence>
<keyword evidence="6" id="KW-0482">Metalloprotease</keyword>
<comment type="cofactor">
    <cofactor evidence="1">
        <name>Zn(2+)</name>
        <dbReference type="ChEBI" id="CHEBI:29105"/>
    </cofactor>
</comment>
<sequence>MKMTGAGVIKELLPKDGFCVVAITARDIYEHPRDDGEIVLGRGTGDRVGLVPPRQAAGRGVKQKKEEEMCHIFGIDHCVYYTCLMNAHASPDGQDHAEALHLCPIDLRKLSHCIGFDVGERYRQLATYYDKERWKEEAEWMERRIKHLPTPPATIATTSDTVALPPSAPSAPPARGQEAKEEDEEARGCDIADSTCRAGP</sequence>
<dbReference type="GO" id="GO:0046872">
    <property type="term" value="F:metal ion binding"/>
    <property type="evidence" value="ECO:0007669"/>
    <property type="project" value="UniProtKB-KW"/>
</dbReference>
<gene>
    <name evidence="8" type="ORF">ACA1_296030</name>
</gene>
<accession>L8HM98</accession>
<dbReference type="RefSeq" id="XP_004368271.1">
    <property type="nucleotide sequence ID" value="XM_004368214.1"/>
</dbReference>
<evidence type="ECO:0000256" key="6">
    <source>
        <dbReference type="ARBA" id="ARBA00023049"/>
    </source>
</evidence>
<dbReference type="GO" id="GO:0008237">
    <property type="term" value="F:metallopeptidase activity"/>
    <property type="evidence" value="ECO:0007669"/>
    <property type="project" value="UniProtKB-KW"/>
</dbReference>
<keyword evidence="3" id="KW-0479">Metal-binding</keyword>